<name>A0A1G2ER34_9BACT</name>
<dbReference type="InterPro" id="IPR012947">
    <property type="entry name" value="tRNA_SAD"/>
</dbReference>
<dbReference type="SUPFAM" id="SSF55186">
    <property type="entry name" value="ThrRS/AlaRS common domain"/>
    <property type="match status" value="1"/>
</dbReference>
<comment type="caution">
    <text evidence="2">The sequence shown here is derived from an EMBL/GenBank/DDBJ whole genome shotgun (WGS) entry which is preliminary data.</text>
</comment>
<dbReference type="EMBL" id="MHMN01000033">
    <property type="protein sequence ID" value="OGZ28002.1"/>
    <property type="molecule type" value="Genomic_DNA"/>
</dbReference>
<feature type="domain" description="Threonyl/alanyl tRNA synthetase SAD" evidence="1">
    <location>
        <begin position="23"/>
        <end position="67"/>
    </location>
</feature>
<dbReference type="GO" id="GO:0005829">
    <property type="term" value="C:cytosol"/>
    <property type="evidence" value="ECO:0007669"/>
    <property type="project" value="TreeGrafter"/>
</dbReference>
<dbReference type="Gene3D" id="3.30.980.10">
    <property type="entry name" value="Threonyl-trna Synthetase, Chain A, domain 2"/>
    <property type="match status" value="1"/>
</dbReference>
<dbReference type="GO" id="GO:0006419">
    <property type="term" value="P:alanyl-tRNA aminoacylation"/>
    <property type="evidence" value="ECO:0007669"/>
    <property type="project" value="TreeGrafter"/>
</dbReference>
<dbReference type="Gene3D" id="3.30.54.20">
    <property type="match status" value="1"/>
</dbReference>
<dbReference type="PANTHER" id="PTHR11777">
    <property type="entry name" value="ALANYL-TRNA SYNTHETASE"/>
    <property type="match status" value="1"/>
</dbReference>
<dbReference type="GO" id="GO:0005524">
    <property type="term" value="F:ATP binding"/>
    <property type="evidence" value="ECO:0007669"/>
    <property type="project" value="InterPro"/>
</dbReference>
<dbReference type="InterPro" id="IPR018163">
    <property type="entry name" value="Thr/Ala-tRNA-synth_IIc_edit"/>
</dbReference>
<dbReference type="InterPro" id="IPR050058">
    <property type="entry name" value="Ala-tRNA_ligase"/>
</dbReference>
<protein>
    <recommendedName>
        <fullName evidence="1">Threonyl/alanyl tRNA synthetase SAD domain-containing protein</fullName>
    </recommendedName>
</protein>
<organism evidence="2 3">
    <name type="scientific">Candidatus Nealsonbacteria bacterium RIFOXYC1_FULL_40_7</name>
    <dbReference type="NCBI Taxonomy" id="1801678"/>
    <lineage>
        <taxon>Bacteria</taxon>
        <taxon>Candidatus Nealsoniibacteriota</taxon>
    </lineage>
</organism>
<evidence type="ECO:0000259" key="1">
    <source>
        <dbReference type="SMART" id="SM00863"/>
    </source>
</evidence>
<sequence>MSLGEAKKAGALAFFGERYEEKVKVYSIGNFSKEVCGGPHVGKLSEMGGHVKIKKEEAVSAGVRRIYAYIE</sequence>
<evidence type="ECO:0000313" key="3">
    <source>
        <dbReference type="Proteomes" id="UP000176326"/>
    </source>
</evidence>
<proteinExistence type="predicted"/>
<dbReference type="GO" id="GO:0002161">
    <property type="term" value="F:aminoacyl-tRNA deacylase activity"/>
    <property type="evidence" value="ECO:0007669"/>
    <property type="project" value="TreeGrafter"/>
</dbReference>
<dbReference type="Pfam" id="PF07973">
    <property type="entry name" value="tRNA_SAD"/>
    <property type="match status" value="1"/>
</dbReference>
<dbReference type="PANTHER" id="PTHR11777:SF9">
    <property type="entry name" value="ALANINE--TRNA LIGASE, CYTOPLASMIC"/>
    <property type="match status" value="1"/>
</dbReference>
<dbReference type="AlphaFoldDB" id="A0A1G2ER34"/>
<dbReference type="Proteomes" id="UP000176326">
    <property type="component" value="Unassembled WGS sequence"/>
</dbReference>
<gene>
    <name evidence="2" type="ORF">A2427_03255</name>
</gene>
<dbReference type="GO" id="GO:0004813">
    <property type="term" value="F:alanine-tRNA ligase activity"/>
    <property type="evidence" value="ECO:0007669"/>
    <property type="project" value="TreeGrafter"/>
</dbReference>
<accession>A0A1G2ER34</accession>
<reference evidence="2 3" key="1">
    <citation type="journal article" date="2016" name="Nat. Commun.">
        <title>Thousands of microbial genomes shed light on interconnected biogeochemical processes in an aquifer system.</title>
        <authorList>
            <person name="Anantharaman K."/>
            <person name="Brown C.T."/>
            <person name="Hug L.A."/>
            <person name="Sharon I."/>
            <person name="Castelle C.J."/>
            <person name="Probst A.J."/>
            <person name="Thomas B.C."/>
            <person name="Singh A."/>
            <person name="Wilkins M.J."/>
            <person name="Karaoz U."/>
            <person name="Brodie E.L."/>
            <person name="Williams K.H."/>
            <person name="Hubbard S.S."/>
            <person name="Banfield J.F."/>
        </authorList>
    </citation>
    <scope>NUCLEOTIDE SEQUENCE [LARGE SCALE GENOMIC DNA]</scope>
</reference>
<evidence type="ECO:0000313" key="2">
    <source>
        <dbReference type="EMBL" id="OGZ28002.1"/>
    </source>
</evidence>
<dbReference type="SMART" id="SM00863">
    <property type="entry name" value="tRNA_SAD"/>
    <property type="match status" value="1"/>
</dbReference>